<dbReference type="AlphaFoldDB" id="A0A496PLM1"/>
<accession>A0A496PLM1</accession>
<dbReference type="Pfam" id="PF25682">
    <property type="entry name" value="Phage_VG64"/>
    <property type="match status" value="1"/>
</dbReference>
<name>A0A496PLM1_9MICC</name>
<dbReference type="EMBL" id="QQXL01000001">
    <property type="protein sequence ID" value="RKW71425.1"/>
    <property type="molecule type" value="Genomic_DNA"/>
</dbReference>
<protein>
    <submittedName>
        <fullName evidence="2">Uncharacterized protein</fullName>
    </submittedName>
</protein>
<dbReference type="RefSeq" id="WP_121483688.1">
    <property type="nucleotide sequence ID" value="NZ_QQXL01000001.1"/>
</dbReference>
<keyword evidence="3" id="KW-1185">Reference proteome</keyword>
<organism evidence="2 3">
    <name type="scientific">Galactobacter caseinivorans</name>
    <dbReference type="NCBI Taxonomy" id="2676123"/>
    <lineage>
        <taxon>Bacteria</taxon>
        <taxon>Bacillati</taxon>
        <taxon>Actinomycetota</taxon>
        <taxon>Actinomycetes</taxon>
        <taxon>Micrococcales</taxon>
        <taxon>Micrococcaceae</taxon>
        <taxon>Galactobacter</taxon>
    </lineage>
</organism>
<sequence>MKKHLAAAAAILLACTLALTACANDADVASENLSKDSDNFKVARRVAFFNGITDKYLLEIQGLCAIQADTAENQLEVTCKTGADEFKKHFLGHSDNTTYFVEQIEGKNVSTDFYKVTFKPTQILPQFENTSGN</sequence>
<reference evidence="2 3" key="1">
    <citation type="submission" date="2018-07" db="EMBL/GenBank/DDBJ databases">
        <title>Arthrobacter sp. nov., isolated from raw cow's milk with high bacterial count.</title>
        <authorList>
            <person name="Hahne J."/>
            <person name="Isele D."/>
            <person name="Lipski A."/>
        </authorList>
    </citation>
    <scope>NUCLEOTIDE SEQUENCE [LARGE SCALE GENOMIC DNA]</scope>
    <source>
        <strain evidence="2 3">JZ R-183</strain>
    </source>
</reference>
<feature type="signal peptide" evidence="1">
    <location>
        <begin position="1"/>
        <end position="23"/>
    </location>
</feature>
<dbReference type="Proteomes" id="UP000273119">
    <property type="component" value="Unassembled WGS sequence"/>
</dbReference>
<proteinExistence type="predicted"/>
<dbReference type="PROSITE" id="PS51257">
    <property type="entry name" value="PROKAR_LIPOPROTEIN"/>
    <property type="match status" value="1"/>
</dbReference>
<evidence type="ECO:0000313" key="3">
    <source>
        <dbReference type="Proteomes" id="UP000273119"/>
    </source>
</evidence>
<dbReference type="InterPro" id="IPR058243">
    <property type="entry name" value="Phage_VG64"/>
</dbReference>
<evidence type="ECO:0000313" key="2">
    <source>
        <dbReference type="EMBL" id="RKW71425.1"/>
    </source>
</evidence>
<comment type="caution">
    <text evidence="2">The sequence shown here is derived from an EMBL/GenBank/DDBJ whole genome shotgun (WGS) entry which is preliminary data.</text>
</comment>
<gene>
    <name evidence="2" type="ORF">DWQ67_00820</name>
</gene>
<evidence type="ECO:0000256" key="1">
    <source>
        <dbReference type="SAM" id="SignalP"/>
    </source>
</evidence>
<keyword evidence="1" id="KW-0732">Signal</keyword>
<feature type="chain" id="PRO_5019856083" evidence="1">
    <location>
        <begin position="24"/>
        <end position="133"/>
    </location>
</feature>